<comment type="caution">
    <text evidence="2">The sequence shown here is derived from an EMBL/GenBank/DDBJ whole genome shotgun (WGS) entry which is preliminary data.</text>
</comment>
<sequence length="108" mass="12118">MTKRSIAGTKRAKSIKNHPRPSQREPIVRNRFSRDRKPDSRSDSSSKAPLGLLEGHYAGCKFTTPPSSSTLPLPPIQWLRTNLSVTQSPNICQQIDIVQLKKLLKIKS</sequence>
<feature type="compositionally biased region" description="Basic and acidic residues" evidence="1">
    <location>
        <begin position="22"/>
        <end position="44"/>
    </location>
</feature>
<proteinExistence type="predicted"/>
<accession>A0A834HYA1</accession>
<protein>
    <submittedName>
        <fullName evidence="2">Uncharacterized protein</fullName>
    </submittedName>
</protein>
<dbReference type="AlphaFoldDB" id="A0A834HYA1"/>
<gene>
    <name evidence="2" type="ORF">GWI33_017384</name>
</gene>
<evidence type="ECO:0000313" key="2">
    <source>
        <dbReference type="EMBL" id="KAF7269569.1"/>
    </source>
</evidence>
<name>A0A834HYA1_RHYFE</name>
<evidence type="ECO:0000313" key="3">
    <source>
        <dbReference type="Proteomes" id="UP000625711"/>
    </source>
</evidence>
<feature type="region of interest" description="Disordered" evidence="1">
    <location>
        <begin position="1"/>
        <end position="51"/>
    </location>
</feature>
<dbReference type="OrthoDB" id="6688745at2759"/>
<evidence type="ECO:0000256" key="1">
    <source>
        <dbReference type="SAM" id="MobiDB-lite"/>
    </source>
</evidence>
<dbReference type="EMBL" id="JAACXV010014218">
    <property type="protein sequence ID" value="KAF7269569.1"/>
    <property type="molecule type" value="Genomic_DNA"/>
</dbReference>
<dbReference type="Proteomes" id="UP000625711">
    <property type="component" value="Unassembled WGS sequence"/>
</dbReference>
<reference evidence="2" key="1">
    <citation type="submission" date="2020-08" db="EMBL/GenBank/DDBJ databases">
        <title>Genome sequencing and assembly of the red palm weevil Rhynchophorus ferrugineus.</title>
        <authorList>
            <person name="Dias G.B."/>
            <person name="Bergman C.M."/>
            <person name="Manee M."/>
        </authorList>
    </citation>
    <scope>NUCLEOTIDE SEQUENCE</scope>
    <source>
        <strain evidence="2">AA-2017</strain>
        <tissue evidence="2">Whole larva</tissue>
    </source>
</reference>
<organism evidence="2 3">
    <name type="scientific">Rhynchophorus ferrugineus</name>
    <name type="common">Red palm weevil</name>
    <name type="synonym">Curculio ferrugineus</name>
    <dbReference type="NCBI Taxonomy" id="354439"/>
    <lineage>
        <taxon>Eukaryota</taxon>
        <taxon>Metazoa</taxon>
        <taxon>Ecdysozoa</taxon>
        <taxon>Arthropoda</taxon>
        <taxon>Hexapoda</taxon>
        <taxon>Insecta</taxon>
        <taxon>Pterygota</taxon>
        <taxon>Neoptera</taxon>
        <taxon>Endopterygota</taxon>
        <taxon>Coleoptera</taxon>
        <taxon>Polyphaga</taxon>
        <taxon>Cucujiformia</taxon>
        <taxon>Curculionidae</taxon>
        <taxon>Dryophthorinae</taxon>
        <taxon>Rhynchophorus</taxon>
    </lineage>
</organism>
<keyword evidence="3" id="KW-1185">Reference proteome</keyword>
<feature type="compositionally biased region" description="Basic residues" evidence="1">
    <location>
        <begin position="10"/>
        <end position="21"/>
    </location>
</feature>